<dbReference type="VEuPathDB" id="FungiDB:B9J08_002621"/>
<dbReference type="EMBL" id="LGST01000055">
    <property type="protein sequence ID" value="KND96485.1"/>
    <property type="molecule type" value="Genomic_DNA"/>
</dbReference>
<dbReference type="VEuPathDB" id="FungiDB:CJI96_0000467"/>
<dbReference type="VEuPathDB" id="FungiDB:CJI97_002675"/>
<accession>A0A0L0NS40</accession>
<feature type="compositionally biased region" description="Basic and acidic residues" evidence="1">
    <location>
        <begin position="139"/>
        <end position="165"/>
    </location>
</feature>
<evidence type="ECO:0000313" key="3">
    <source>
        <dbReference type="Proteomes" id="UP000037122"/>
    </source>
</evidence>
<gene>
    <name evidence="2" type="ORF">QG37_07222</name>
</gene>
<organism evidence="2 3">
    <name type="scientific">Candidozyma auris</name>
    <name type="common">Yeast</name>
    <name type="synonym">Candida auris</name>
    <dbReference type="NCBI Taxonomy" id="498019"/>
    <lineage>
        <taxon>Eukaryota</taxon>
        <taxon>Fungi</taxon>
        <taxon>Dikarya</taxon>
        <taxon>Ascomycota</taxon>
        <taxon>Saccharomycotina</taxon>
        <taxon>Pichiomycetes</taxon>
        <taxon>Metschnikowiaceae</taxon>
        <taxon>Candidozyma</taxon>
    </lineage>
</organism>
<dbReference type="VEuPathDB" id="FungiDB:CJJ09_001471"/>
<dbReference type="AlphaFoldDB" id="A0A0L0NS40"/>
<protein>
    <submittedName>
        <fullName evidence="2">Uncharacterized protein</fullName>
    </submittedName>
</protein>
<dbReference type="Proteomes" id="UP000037122">
    <property type="component" value="Unassembled WGS sequence"/>
</dbReference>
<sequence length="247" mass="27795">MSSLSLPYTFPRAPSVDPEIQALPRDVQVSRDLEIKVTYSVPQPKVTKQPYVKRAESAENSPEAILIPQDDPLDDILSASQNAIEAYILDMPYTKMHAPAEPKTPPPLNKKRSRKILEQAPSGRELENAQRSAKVRKTPVKESLKKTVLKQEHEKHHDDEQEISSKDQLACHAENIMRMAVDSTMLSSFNNSFSSTFSNMHEDSLRRNDGDTSFPGKAPPMLDKLRSTLVEISALDLEKAVNEPYFK</sequence>
<comment type="caution">
    <text evidence="2">The sequence shown here is derived from an EMBL/GenBank/DDBJ whole genome shotgun (WGS) entry which is preliminary data.</text>
</comment>
<reference evidence="3" key="1">
    <citation type="journal article" date="2015" name="BMC Genomics">
        <title>Draft genome of a commonly misdiagnosed multidrug resistant pathogen Candida auris.</title>
        <authorList>
            <person name="Chatterjee S."/>
            <person name="Alampalli S.V."/>
            <person name="Nageshan R.K."/>
            <person name="Chettiar S.T."/>
            <person name="Joshi S."/>
            <person name="Tatu U.S."/>
        </authorList>
    </citation>
    <scope>NUCLEOTIDE SEQUENCE [LARGE SCALE GENOMIC DNA]</scope>
    <source>
        <strain evidence="3">6684</strain>
    </source>
</reference>
<evidence type="ECO:0000256" key="1">
    <source>
        <dbReference type="SAM" id="MobiDB-lite"/>
    </source>
</evidence>
<dbReference type="VEuPathDB" id="FungiDB:QG37_07222"/>
<name>A0A0L0NS40_CANAR</name>
<feature type="region of interest" description="Disordered" evidence="1">
    <location>
        <begin position="97"/>
        <end position="165"/>
    </location>
</feature>
<evidence type="ECO:0000313" key="2">
    <source>
        <dbReference type="EMBL" id="KND96485.1"/>
    </source>
</evidence>
<dbReference type="VEuPathDB" id="FungiDB:CJJ07_003962"/>
<proteinExistence type="predicted"/>